<dbReference type="AlphaFoldDB" id="A0A067M2J1"/>
<dbReference type="Proteomes" id="UP000027195">
    <property type="component" value="Unassembled WGS sequence"/>
</dbReference>
<dbReference type="EMBL" id="KL198189">
    <property type="protein sequence ID" value="KDQ05776.1"/>
    <property type="molecule type" value="Genomic_DNA"/>
</dbReference>
<evidence type="ECO:0000313" key="1">
    <source>
        <dbReference type="EMBL" id="KDQ05776.1"/>
    </source>
</evidence>
<protein>
    <submittedName>
        <fullName evidence="1">Uncharacterized protein</fullName>
    </submittedName>
</protein>
<accession>A0A067M2J1</accession>
<proteinExistence type="predicted"/>
<organism evidence="1 2">
    <name type="scientific">Botryobasidium botryosum (strain FD-172 SS1)</name>
    <dbReference type="NCBI Taxonomy" id="930990"/>
    <lineage>
        <taxon>Eukaryota</taxon>
        <taxon>Fungi</taxon>
        <taxon>Dikarya</taxon>
        <taxon>Basidiomycota</taxon>
        <taxon>Agaricomycotina</taxon>
        <taxon>Agaricomycetes</taxon>
        <taxon>Cantharellales</taxon>
        <taxon>Botryobasidiaceae</taxon>
        <taxon>Botryobasidium</taxon>
    </lineage>
</organism>
<name>A0A067M2J1_BOTB1</name>
<evidence type="ECO:0000313" key="2">
    <source>
        <dbReference type="Proteomes" id="UP000027195"/>
    </source>
</evidence>
<feature type="non-terminal residue" evidence="1">
    <location>
        <position position="199"/>
    </location>
</feature>
<gene>
    <name evidence="1" type="ORF">BOTBODRAFT_122285</name>
</gene>
<dbReference type="HOGENOM" id="CLU_007337_2_0_1"/>
<dbReference type="STRING" id="930990.A0A067M2J1"/>
<dbReference type="OrthoDB" id="3257409at2759"/>
<reference evidence="2" key="1">
    <citation type="journal article" date="2014" name="Proc. Natl. Acad. Sci. U.S.A.">
        <title>Extensive sampling of basidiomycete genomes demonstrates inadequacy of the white-rot/brown-rot paradigm for wood decay fungi.</title>
        <authorList>
            <person name="Riley R."/>
            <person name="Salamov A.A."/>
            <person name="Brown D.W."/>
            <person name="Nagy L.G."/>
            <person name="Floudas D."/>
            <person name="Held B.W."/>
            <person name="Levasseur A."/>
            <person name="Lombard V."/>
            <person name="Morin E."/>
            <person name="Otillar R."/>
            <person name="Lindquist E.A."/>
            <person name="Sun H."/>
            <person name="LaButti K.M."/>
            <person name="Schmutz J."/>
            <person name="Jabbour D."/>
            <person name="Luo H."/>
            <person name="Baker S.E."/>
            <person name="Pisabarro A.G."/>
            <person name="Walton J.D."/>
            <person name="Blanchette R.A."/>
            <person name="Henrissat B."/>
            <person name="Martin F."/>
            <person name="Cullen D."/>
            <person name="Hibbett D.S."/>
            <person name="Grigoriev I.V."/>
        </authorList>
    </citation>
    <scope>NUCLEOTIDE SEQUENCE [LARGE SCALE GENOMIC DNA]</scope>
    <source>
        <strain evidence="2">FD-172 SS1</strain>
    </source>
</reference>
<sequence length="199" mass="22196">MCLDDGDINSIKAFVLTMDEKGAATLGLYNRIRATFPQLCIRSFYKTRQRLRNVAGLKAQTYPMCPSSCRAFVKEADIAAARAHGCTSCGSAVFVTRQGKLVPALTFDYLPLMPRVVALWGNEKMAKILQTYRADYAKRKSNDDIEDVFDGEIYPELCQTEACYKGTPLGHLHFHRATDLALGFWADGFQLFSTGNNDC</sequence>
<keyword evidence="2" id="KW-1185">Reference proteome</keyword>
<dbReference type="InParanoid" id="A0A067M2J1"/>